<reference evidence="7 8" key="1">
    <citation type="submission" date="2021-01" db="EMBL/GenBank/DDBJ databases">
        <title>Whole genome shotgun sequence of Plantactinospora mayteni NBRC 109088.</title>
        <authorList>
            <person name="Komaki H."/>
            <person name="Tamura T."/>
        </authorList>
    </citation>
    <scope>NUCLEOTIDE SEQUENCE [LARGE SCALE GENOMIC DNA]</scope>
    <source>
        <strain evidence="7 8">NBRC 109088</strain>
    </source>
</reference>
<dbReference type="PANTHER" id="PTHR33204:SF37">
    <property type="entry name" value="HTH-TYPE TRANSCRIPTIONAL REGULATOR YODB"/>
    <property type="match status" value="1"/>
</dbReference>
<keyword evidence="1" id="KW-0805">Transcription regulation</keyword>
<evidence type="ECO:0000313" key="7">
    <source>
        <dbReference type="EMBL" id="GIG93783.1"/>
    </source>
</evidence>
<evidence type="ECO:0000256" key="2">
    <source>
        <dbReference type="ARBA" id="ARBA00023125"/>
    </source>
</evidence>
<dbReference type="Pfam" id="PF00440">
    <property type="entry name" value="TetR_N"/>
    <property type="match status" value="1"/>
</dbReference>
<evidence type="ECO:0000313" key="8">
    <source>
        <dbReference type="Proteomes" id="UP000621500"/>
    </source>
</evidence>
<evidence type="ECO:0000256" key="4">
    <source>
        <dbReference type="PROSITE-ProRule" id="PRU00335"/>
    </source>
</evidence>
<dbReference type="InterPro" id="IPR009057">
    <property type="entry name" value="Homeodomain-like_sf"/>
</dbReference>
<gene>
    <name evidence="7" type="ORF">Pma05_03560</name>
</gene>
<proteinExistence type="predicted"/>
<dbReference type="InterPro" id="IPR036390">
    <property type="entry name" value="WH_DNA-bd_sf"/>
</dbReference>
<dbReference type="InterPro" id="IPR002577">
    <property type="entry name" value="HTH_HxlR"/>
</dbReference>
<evidence type="ECO:0000256" key="3">
    <source>
        <dbReference type="ARBA" id="ARBA00023163"/>
    </source>
</evidence>
<dbReference type="PROSITE" id="PS50977">
    <property type="entry name" value="HTH_TETR_2"/>
    <property type="match status" value="1"/>
</dbReference>
<dbReference type="Gene3D" id="1.10.10.60">
    <property type="entry name" value="Homeodomain-like"/>
    <property type="match status" value="1"/>
</dbReference>
<dbReference type="SUPFAM" id="SSF46785">
    <property type="entry name" value="Winged helix' DNA-binding domain"/>
    <property type="match status" value="1"/>
</dbReference>
<comment type="caution">
    <text evidence="7">The sequence shown here is derived from an EMBL/GenBank/DDBJ whole genome shotgun (WGS) entry which is preliminary data.</text>
</comment>
<dbReference type="InterPro" id="IPR036271">
    <property type="entry name" value="Tet_transcr_reg_TetR-rel_C_sf"/>
</dbReference>
<evidence type="ECO:0000259" key="5">
    <source>
        <dbReference type="PROSITE" id="PS50977"/>
    </source>
</evidence>
<dbReference type="EMBL" id="BONX01000002">
    <property type="protein sequence ID" value="GIG93783.1"/>
    <property type="molecule type" value="Genomic_DNA"/>
</dbReference>
<dbReference type="InterPro" id="IPR004111">
    <property type="entry name" value="Repressor_TetR_C"/>
</dbReference>
<accession>A0ABQ4EGE0</accession>
<keyword evidence="8" id="KW-1185">Reference proteome</keyword>
<dbReference type="InterPro" id="IPR036388">
    <property type="entry name" value="WH-like_DNA-bd_sf"/>
</dbReference>
<dbReference type="InterPro" id="IPR011991">
    <property type="entry name" value="ArsR-like_HTH"/>
</dbReference>
<dbReference type="Gene3D" id="1.10.357.10">
    <property type="entry name" value="Tetracycline Repressor, domain 2"/>
    <property type="match status" value="1"/>
</dbReference>
<feature type="domain" description="HTH hxlR-type" evidence="6">
    <location>
        <begin position="272"/>
        <end position="372"/>
    </location>
</feature>
<sequence length="373" mass="40601">MERVGDDAGAGAGLSLDRIVRVAVELADAYGLATLSMRRVATALDAGAMSLYRYVPGKAELVDLMVESVFGEIDYPEPGPAGWRARIELAARRERAMYQRHPWVLPIVAGTWRPPLGPNVLASVEWVLGAIDDFGLDPATMLQVYLTVSDYVQGAARYVQTEAEDERRSGVSTEQWWATESATLTRLLGTGRHPLLSRLIGQAGAAPATVRQDFEFGLARVLDGIAVFLADEPVPSVPSVPIDAPDGRPTGRETRFEKVTTENVTALLDRRLPAATSAALEVLGRRWTLDLLHVLGHGEARFRDLAEALPGLSRRVLTERLRELADEGLLRRQVDSGPPTRISYALTERGVGLRGVLTGLDAWARQDDRVGGP</sequence>
<protein>
    <recommendedName>
        <fullName evidence="9">Transcriptional regulator</fullName>
    </recommendedName>
</protein>
<feature type="domain" description="HTH tetR-type" evidence="5">
    <location>
        <begin position="13"/>
        <end position="73"/>
    </location>
</feature>
<dbReference type="SUPFAM" id="SSF48498">
    <property type="entry name" value="Tetracyclin repressor-like, C-terminal domain"/>
    <property type="match status" value="1"/>
</dbReference>
<organism evidence="7 8">
    <name type="scientific">Plantactinospora mayteni</name>
    <dbReference type="NCBI Taxonomy" id="566021"/>
    <lineage>
        <taxon>Bacteria</taxon>
        <taxon>Bacillati</taxon>
        <taxon>Actinomycetota</taxon>
        <taxon>Actinomycetes</taxon>
        <taxon>Micromonosporales</taxon>
        <taxon>Micromonosporaceae</taxon>
        <taxon>Plantactinospora</taxon>
    </lineage>
</organism>
<dbReference type="PANTHER" id="PTHR33204">
    <property type="entry name" value="TRANSCRIPTIONAL REGULATOR, MARR FAMILY"/>
    <property type="match status" value="1"/>
</dbReference>
<dbReference type="Pfam" id="PF01638">
    <property type="entry name" value="HxlR"/>
    <property type="match status" value="1"/>
</dbReference>
<dbReference type="Pfam" id="PF02909">
    <property type="entry name" value="TetR_C_1"/>
    <property type="match status" value="1"/>
</dbReference>
<feature type="DNA-binding region" description="H-T-H motif" evidence="4">
    <location>
        <begin position="36"/>
        <end position="55"/>
    </location>
</feature>
<dbReference type="CDD" id="cd00090">
    <property type="entry name" value="HTH_ARSR"/>
    <property type="match status" value="1"/>
</dbReference>
<dbReference type="Proteomes" id="UP000621500">
    <property type="component" value="Unassembled WGS sequence"/>
</dbReference>
<evidence type="ECO:0000259" key="6">
    <source>
        <dbReference type="PROSITE" id="PS51118"/>
    </source>
</evidence>
<evidence type="ECO:0008006" key="9">
    <source>
        <dbReference type="Google" id="ProtNLM"/>
    </source>
</evidence>
<dbReference type="SUPFAM" id="SSF46689">
    <property type="entry name" value="Homeodomain-like"/>
    <property type="match status" value="1"/>
</dbReference>
<evidence type="ECO:0000256" key="1">
    <source>
        <dbReference type="ARBA" id="ARBA00023015"/>
    </source>
</evidence>
<name>A0ABQ4EGE0_9ACTN</name>
<dbReference type="PROSITE" id="PS51118">
    <property type="entry name" value="HTH_HXLR"/>
    <property type="match status" value="1"/>
</dbReference>
<dbReference type="Gene3D" id="1.10.10.10">
    <property type="entry name" value="Winged helix-like DNA-binding domain superfamily/Winged helix DNA-binding domain"/>
    <property type="match status" value="1"/>
</dbReference>
<dbReference type="InterPro" id="IPR001647">
    <property type="entry name" value="HTH_TetR"/>
</dbReference>
<keyword evidence="3" id="KW-0804">Transcription</keyword>
<keyword evidence="2 4" id="KW-0238">DNA-binding</keyword>